<evidence type="ECO:0000313" key="8">
    <source>
        <dbReference type="Proteomes" id="UP000031830"/>
    </source>
</evidence>
<dbReference type="PANTHER" id="PTHR30606">
    <property type="entry name" value="LIPID A BIOSYNTHESIS LAUROYL ACYLTRANSFERASE"/>
    <property type="match status" value="1"/>
</dbReference>
<dbReference type="CDD" id="cd07984">
    <property type="entry name" value="LPLAT_LABLAT-like"/>
    <property type="match status" value="1"/>
</dbReference>
<dbReference type="PIRSF" id="PIRSF026649">
    <property type="entry name" value="MsbB"/>
    <property type="match status" value="1"/>
</dbReference>
<accession>A0A0B6CX19</accession>
<dbReference type="Pfam" id="PF03279">
    <property type="entry name" value="Lip_A_acyltrans"/>
    <property type="match status" value="1"/>
</dbReference>
<dbReference type="InterPro" id="IPR004960">
    <property type="entry name" value="LipA_acyltrans"/>
</dbReference>
<proteinExistence type="predicted"/>
<dbReference type="STRING" id="28110.KU46_583"/>
<dbReference type="RefSeq" id="WP_044525366.1">
    <property type="nucleotide sequence ID" value="NZ_CP009440.1"/>
</dbReference>
<evidence type="ECO:0000313" key="7">
    <source>
        <dbReference type="EMBL" id="AJI53395.1"/>
    </source>
</evidence>
<reference evidence="7 8" key="1">
    <citation type="journal article" date="2015" name="Genome Announc.">
        <title>Genome sequencing of 18 francisella strains to aid in assay development and testing.</title>
        <authorList>
            <person name="Johnson S.L."/>
            <person name="Daligault H.E."/>
            <person name="Davenport K.W."/>
            <person name="Coyne S.R."/>
            <person name="Frey K.G."/>
            <person name="Koroleva G.I."/>
            <person name="Broomall S.M."/>
            <person name="Bishop-Lilly K.A."/>
            <person name="Bruce D.C."/>
            <person name="Chertkov O."/>
            <person name="Freitas T."/>
            <person name="Jaissle J."/>
            <person name="Ladner J.T."/>
            <person name="Rosenzweig C.N."/>
            <person name="Gibbons H.S."/>
            <person name="Palacios G.F."/>
            <person name="Redden C.L."/>
            <person name="Xu Y."/>
            <person name="Minogue T.D."/>
            <person name="Chain P.S."/>
        </authorList>
    </citation>
    <scope>NUCLEOTIDE SEQUENCE [LARGE SCALE GENOMIC DNA]</scope>
    <source>
        <strain evidence="7 8">GA01-2794</strain>
    </source>
</reference>
<dbReference type="PANTHER" id="PTHR30606:SF9">
    <property type="entry name" value="LIPID A BIOSYNTHESIS LAUROYLTRANSFERASE"/>
    <property type="match status" value="1"/>
</dbReference>
<dbReference type="KEGG" id="fpz:LA55_41"/>
<name>A0A0B6CX19_9GAMM</name>
<dbReference type="GO" id="GO:0016746">
    <property type="term" value="F:acyltransferase activity"/>
    <property type="evidence" value="ECO:0007669"/>
    <property type="project" value="UniProtKB-KW"/>
</dbReference>
<dbReference type="GO" id="GO:0009247">
    <property type="term" value="P:glycolipid biosynthetic process"/>
    <property type="evidence" value="ECO:0007669"/>
    <property type="project" value="UniProtKB-ARBA"/>
</dbReference>
<evidence type="ECO:0000256" key="1">
    <source>
        <dbReference type="ARBA" id="ARBA00004533"/>
    </source>
</evidence>
<keyword evidence="5" id="KW-0472">Membrane</keyword>
<evidence type="ECO:0000256" key="6">
    <source>
        <dbReference type="ARBA" id="ARBA00023315"/>
    </source>
</evidence>
<organism evidence="7 8">
    <name type="scientific">Francisella philomiragia</name>
    <dbReference type="NCBI Taxonomy" id="28110"/>
    <lineage>
        <taxon>Bacteria</taxon>
        <taxon>Pseudomonadati</taxon>
        <taxon>Pseudomonadota</taxon>
        <taxon>Gammaproteobacteria</taxon>
        <taxon>Thiotrichales</taxon>
        <taxon>Francisellaceae</taxon>
        <taxon>Francisella</taxon>
    </lineage>
</organism>
<protein>
    <submittedName>
        <fullName evidence="7">Bacterial lipid A biosynthesis acyltransferase family protein</fullName>
    </submittedName>
</protein>
<evidence type="ECO:0000256" key="5">
    <source>
        <dbReference type="ARBA" id="ARBA00023136"/>
    </source>
</evidence>
<sequence>MKNNKLEPKNWGIWIIVGIMNFGSKLPLFTHKYIVLAIGIIIKPFLKSRNRIARENLKIAFPEKSTKEINKLVNKSYYSMVLSGAETTAAWFLSKKRFNKIKFEWEGDSLSIFKKYHENPNTNVIFLGFHFHCIEIVGRHVAESHPPLTVMYQKNTNQLLEELIKKYREKNIYRCLDSKNLISVIKSIKRGYSMWYAPDQDFGLESTGLENSVFAPFFGTLCSTLTVTPWLAEKTNAIVLPVYYVREKCLKKYKIVIGEPLEFTNDAYKDAEMTNKFLEDAIRKYPEQYLWQHRRYRTRPNGEPQIY</sequence>
<evidence type="ECO:0000256" key="2">
    <source>
        <dbReference type="ARBA" id="ARBA00022475"/>
    </source>
</evidence>
<dbReference type="EMBL" id="CP009440">
    <property type="protein sequence ID" value="AJI53395.1"/>
    <property type="molecule type" value="Genomic_DNA"/>
</dbReference>
<gene>
    <name evidence="7" type="ORF">LA55_41</name>
</gene>
<evidence type="ECO:0000256" key="3">
    <source>
        <dbReference type="ARBA" id="ARBA00022519"/>
    </source>
</evidence>
<evidence type="ECO:0000256" key="4">
    <source>
        <dbReference type="ARBA" id="ARBA00022679"/>
    </source>
</evidence>
<dbReference type="AlphaFoldDB" id="A0A0B6CX19"/>
<keyword evidence="6 7" id="KW-0012">Acyltransferase</keyword>
<dbReference type="GO" id="GO:0005886">
    <property type="term" value="C:plasma membrane"/>
    <property type="evidence" value="ECO:0007669"/>
    <property type="project" value="UniProtKB-SubCell"/>
</dbReference>
<dbReference type="OrthoDB" id="9803456at2"/>
<keyword evidence="2" id="KW-1003">Cell membrane</keyword>
<keyword evidence="3" id="KW-0997">Cell inner membrane</keyword>
<comment type="subcellular location">
    <subcellularLocation>
        <location evidence="1">Cell inner membrane</location>
    </subcellularLocation>
</comment>
<dbReference type="Proteomes" id="UP000031830">
    <property type="component" value="Chromosome"/>
</dbReference>
<keyword evidence="4 7" id="KW-0808">Transferase</keyword>